<feature type="non-terminal residue" evidence="1">
    <location>
        <position position="53"/>
    </location>
</feature>
<dbReference type="Proteomes" id="UP001266305">
    <property type="component" value="Unassembled WGS sequence"/>
</dbReference>
<reference evidence="1 2" key="1">
    <citation type="submission" date="2023-05" db="EMBL/GenBank/DDBJ databases">
        <title>B98-5 Cell Line De Novo Hybrid Assembly: An Optical Mapping Approach.</title>
        <authorList>
            <person name="Kananen K."/>
            <person name="Auerbach J.A."/>
            <person name="Kautto E."/>
            <person name="Blachly J.S."/>
        </authorList>
    </citation>
    <scope>NUCLEOTIDE SEQUENCE [LARGE SCALE GENOMIC DNA]</scope>
    <source>
        <strain evidence="1">B95-8</strain>
        <tissue evidence="1">Cell line</tissue>
    </source>
</reference>
<evidence type="ECO:0000313" key="1">
    <source>
        <dbReference type="EMBL" id="KAK2081142.1"/>
    </source>
</evidence>
<organism evidence="1 2">
    <name type="scientific">Saguinus oedipus</name>
    <name type="common">Cotton-top tamarin</name>
    <name type="synonym">Oedipomidas oedipus</name>
    <dbReference type="NCBI Taxonomy" id="9490"/>
    <lineage>
        <taxon>Eukaryota</taxon>
        <taxon>Metazoa</taxon>
        <taxon>Chordata</taxon>
        <taxon>Craniata</taxon>
        <taxon>Vertebrata</taxon>
        <taxon>Euteleostomi</taxon>
        <taxon>Mammalia</taxon>
        <taxon>Eutheria</taxon>
        <taxon>Euarchontoglires</taxon>
        <taxon>Primates</taxon>
        <taxon>Haplorrhini</taxon>
        <taxon>Platyrrhini</taxon>
        <taxon>Cebidae</taxon>
        <taxon>Callitrichinae</taxon>
        <taxon>Saguinus</taxon>
    </lineage>
</organism>
<sequence>SEDSEDDVETLLEVAGTQEKLEAAGSFNSDDDAESCPICLNAFRDQAVGTPEN</sequence>
<dbReference type="PANTHER" id="PTHR12618:SF20">
    <property type="entry name" value="PHD AND RING FINGER DOMAIN-CONTAINING PROTEIN 1"/>
    <property type="match status" value="1"/>
</dbReference>
<feature type="non-terminal residue" evidence="1">
    <location>
        <position position="1"/>
    </location>
</feature>
<name>A0ABQ9TAB7_SAGOE</name>
<dbReference type="PANTHER" id="PTHR12618">
    <property type="entry name" value="PHD AND RING FINGER DOMAIN-CONTAINING PROTEIN 1"/>
    <property type="match status" value="1"/>
</dbReference>
<accession>A0ABQ9TAB7</accession>
<proteinExistence type="predicted"/>
<evidence type="ECO:0000313" key="2">
    <source>
        <dbReference type="Proteomes" id="UP001266305"/>
    </source>
</evidence>
<gene>
    <name evidence="1" type="primary">PHRF1_2</name>
    <name evidence="1" type="ORF">P7K49_040257</name>
</gene>
<dbReference type="EMBL" id="JASSZA010000411">
    <property type="protein sequence ID" value="KAK2081142.1"/>
    <property type="molecule type" value="Genomic_DNA"/>
</dbReference>
<comment type="caution">
    <text evidence="1">The sequence shown here is derived from an EMBL/GenBank/DDBJ whole genome shotgun (WGS) entry which is preliminary data.</text>
</comment>
<protein>
    <submittedName>
        <fullName evidence="1">PHD and RING finger domain-containing protein 1</fullName>
    </submittedName>
</protein>
<dbReference type="InterPro" id="IPR047157">
    <property type="entry name" value="PHRF1/Atg35"/>
</dbReference>
<keyword evidence="2" id="KW-1185">Reference proteome</keyword>